<dbReference type="OMA" id="ICRECWY"/>
<dbReference type="PANTHER" id="PTHR46321">
    <property type="entry name" value="KIF1-BINDING PROTEIN"/>
    <property type="match status" value="1"/>
</dbReference>
<keyword evidence="4" id="KW-0963">Cytoplasm</keyword>
<dbReference type="AlphaFoldDB" id="A0A8J5XM77"/>
<dbReference type="PANTHER" id="PTHR46321:SF1">
    <property type="entry name" value="KIF-BINDING PROTEIN"/>
    <property type="match status" value="1"/>
</dbReference>
<dbReference type="InterPro" id="IPR022083">
    <property type="entry name" value="KBP"/>
</dbReference>
<gene>
    <name evidence="6" type="ORF">KFE25_000819</name>
</gene>
<evidence type="ECO:0000313" key="7">
    <source>
        <dbReference type="Proteomes" id="UP000751190"/>
    </source>
</evidence>
<evidence type="ECO:0000256" key="2">
    <source>
        <dbReference type="ARBA" id="ARBA00010305"/>
    </source>
</evidence>
<sequence>MGVDAFSTLVDEGGARAPAAAGLRRGFLNDEEPVHVPESAAALAERVRADLAECERLRAVKDDEAAPFDSRYEERRVLQRLLKALEQYGAGDAECAETARTPLGVVCSLLGNNFVDTEEAGAGSAPLGRAIEMLGSGPAELLHRVDALNHMGMLCSEREQPKQALAHLSEAKALYERASAPGASPLAPPDAACALPAAERLERLHTLTLFYLAQVHAHLGDALQSAIHAHATLRRQLHSAAAEFEPFEWCKNAMQLATYYATVGAYDIAEHCLHAADRVLGAIDLDACRDAAGVLTDKYLELRAGVHIAWGELLRAVLRAGRQGGARAHTPDAPSDAGGAPIRLSLDEERLTFRAALADLPPPSRECADCASLAGFDEARRVYRRALVRVLQAKAHYQLDGYVSDHYVCANLEAQLLGALVLYETDARRVLAMHRRRAAVLQPVLDAINPKAYHAIGRQMAFDLGTIYGDILDVRQLMLRDQPAERARAKLQPAVDATTRALYRFLDFFRDAQGEMPERVDAENEEVFLTAHFNIARAHGKLDDRESLAASLRAYEFIRAYADKHDVVCMRDELKMAREMAELLPTKVGKTKPRPS</sequence>
<dbReference type="Proteomes" id="UP000751190">
    <property type="component" value="Unassembled WGS sequence"/>
</dbReference>
<proteinExistence type="inferred from homology"/>
<protein>
    <recommendedName>
        <fullName evidence="3">KIF-binding protein</fullName>
    </recommendedName>
</protein>
<comment type="caution">
    <text evidence="6">The sequence shown here is derived from an EMBL/GenBank/DDBJ whole genome shotgun (WGS) entry which is preliminary data.</text>
</comment>
<dbReference type="GO" id="GO:0005856">
    <property type="term" value="C:cytoskeleton"/>
    <property type="evidence" value="ECO:0007669"/>
    <property type="project" value="UniProtKB-SubCell"/>
</dbReference>
<accession>A0A8J5XM77</accession>
<organism evidence="6 7">
    <name type="scientific">Diacronema lutheri</name>
    <name type="common">Unicellular marine alga</name>
    <name type="synonym">Monochrysis lutheri</name>
    <dbReference type="NCBI Taxonomy" id="2081491"/>
    <lineage>
        <taxon>Eukaryota</taxon>
        <taxon>Haptista</taxon>
        <taxon>Haptophyta</taxon>
        <taxon>Pavlovophyceae</taxon>
        <taxon>Pavlovales</taxon>
        <taxon>Pavlovaceae</taxon>
        <taxon>Diacronema</taxon>
    </lineage>
</organism>
<comment type="subcellular location">
    <subcellularLocation>
        <location evidence="1">Cytoplasm</location>
        <location evidence="1">Cytoskeleton</location>
    </subcellularLocation>
</comment>
<dbReference type="OrthoDB" id="409897at2759"/>
<evidence type="ECO:0000256" key="1">
    <source>
        <dbReference type="ARBA" id="ARBA00004245"/>
    </source>
</evidence>
<evidence type="ECO:0000256" key="5">
    <source>
        <dbReference type="ARBA" id="ARBA00023212"/>
    </source>
</evidence>
<name>A0A8J5XM77_DIALT</name>
<keyword evidence="7" id="KW-1185">Reference proteome</keyword>
<evidence type="ECO:0000256" key="3">
    <source>
        <dbReference type="ARBA" id="ARBA00016840"/>
    </source>
</evidence>
<keyword evidence="5" id="KW-0206">Cytoskeleton</keyword>
<evidence type="ECO:0000313" key="6">
    <source>
        <dbReference type="EMBL" id="KAG8467503.1"/>
    </source>
</evidence>
<dbReference type="Pfam" id="PF12309">
    <property type="entry name" value="KBP_C"/>
    <property type="match status" value="1"/>
</dbReference>
<reference evidence="6" key="1">
    <citation type="submission" date="2021-05" db="EMBL/GenBank/DDBJ databases">
        <title>The genome of the haptophyte Pavlova lutheri (Diacronema luteri, Pavlovales) - a model for lipid biosynthesis in eukaryotic algae.</title>
        <authorList>
            <person name="Hulatt C.J."/>
            <person name="Posewitz M.C."/>
        </authorList>
    </citation>
    <scope>NUCLEOTIDE SEQUENCE</scope>
    <source>
        <strain evidence="6">NIVA-4/92</strain>
    </source>
</reference>
<evidence type="ECO:0000256" key="4">
    <source>
        <dbReference type="ARBA" id="ARBA00022490"/>
    </source>
</evidence>
<dbReference type="EMBL" id="JAGTXO010000006">
    <property type="protein sequence ID" value="KAG8467503.1"/>
    <property type="molecule type" value="Genomic_DNA"/>
</dbReference>
<comment type="similarity">
    <text evidence="2">Belongs to the KIF-binding protein family.</text>
</comment>